<dbReference type="CDD" id="cd04301">
    <property type="entry name" value="NAT_SF"/>
    <property type="match status" value="1"/>
</dbReference>
<evidence type="ECO:0000256" key="12">
    <source>
        <dbReference type="ARBA" id="ARBA00052335"/>
    </source>
</evidence>
<evidence type="ECO:0000256" key="6">
    <source>
        <dbReference type="ARBA" id="ARBA00050189"/>
    </source>
</evidence>
<keyword evidence="16" id="KW-1185">Reference proteome</keyword>
<comment type="catalytic activity">
    <reaction evidence="12">
        <text>dopamine + hexadecanoyl-CoA = N-hexadecanoyl-dopamine + CoA + H(+)</text>
        <dbReference type="Rhea" id="RHEA:51376"/>
        <dbReference type="ChEBI" id="CHEBI:15378"/>
        <dbReference type="ChEBI" id="CHEBI:57287"/>
        <dbReference type="ChEBI" id="CHEBI:57379"/>
        <dbReference type="ChEBI" id="CHEBI:59905"/>
        <dbReference type="ChEBI" id="CHEBI:134058"/>
    </reaction>
    <physiologicalReaction direction="left-to-right" evidence="12">
        <dbReference type="Rhea" id="RHEA:51377"/>
    </physiologicalReaction>
</comment>
<gene>
    <name evidence="15" type="ORF">PHAECO_LOCUS9590</name>
</gene>
<comment type="catalytic activity">
    <reaction evidence="7">
        <text>serotonin + octadecanoyl-CoA = N-octadecanoyl-serotonin + CoA + H(+)</text>
        <dbReference type="Rhea" id="RHEA:51400"/>
        <dbReference type="ChEBI" id="CHEBI:15378"/>
        <dbReference type="ChEBI" id="CHEBI:57287"/>
        <dbReference type="ChEBI" id="CHEBI:57394"/>
        <dbReference type="ChEBI" id="CHEBI:134065"/>
        <dbReference type="ChEBI" id="CHEBI:350546"/>
    </reaction>
    <physiologicalReaction direction="left-to-right" evidence="7">
        <dbReference type="Rhea" id="RHEA:51401"/>
    </physiologicalReaction>
</comment>
<evidence type="ECO:0000256" key="11">
    <source>
        <dbReference type="ARBA" id="ARBA00052178"/>
    </source>
</evidence>
<evidence type="ECO:0000313" key="15">
    <source>
        <dbReference type="EMBL" id="CAH1169604.1"/>
    </source>
</evidence>
<comment type="catalytic activity">
    <reaction evidence="13">
        <text>serotonin + acetyl-CoA = N-acetylserotonin + CoA + H(+)</text>
        <dbReference type="Rhea" id="RHEA:25217"/>
        <dbReference type="ChEBI" id="CHEBI:15378"/>
        <dbReference type="ChEBI" id="CHEBI:17697"/>
        <dbReference type="ChEBI" id="CHEBI:57287"/>
        <dbReference type="ChEBI" id="CHEBI:57288"/>
        <dbReference type="ChEBI" id="CHEBI:350546"/>
        <dbReference type="EC" id="2.3.1.87"/>
    </reaction>
    <physiologicalReaction direction="left-to-right" evidence="13">
        <dbReference type="Rhea" id="RHEA:25218"/>
    </physiologicalReaction>
</comment>
<dbReference type="InterPro" id="IPR016181">
    <property type="entry name" value="Acyl_CoA_acyltransferase"/>
</dbReference>
<dbReference type="Pfam" id="PF00583">
    <property type="entry name" value="Acetyltransf_1"/>
    <property type="match status" value="1"/>
</dbReference>
<sequence>MPSDSNHIDLKIATTQDKDQIIRFLRTFFYKDEPLNQSIGLVTPKEPIHEEAEAFSMINFDRGLSVLALDKKKLIGVCLSDVIDRNHKDALPEVEDERFAKLIGLFDRLANETKIFEEFPHADRGVVINVLSVDESYRGQGIAKRMLNRIRDLGKENHCGFIKMDCTSLYSASAAKSLGFKLLYSLDYSDYLVNDEVVFRPKLPHIAATVYAQNIDHSTG</sequence>
<accession>A0A9P0GRH6</accession>
<organism evidence="15 16">
    <name type="scientific">Phaedon cochleariae</name>
    <name type="common">Mustard beetle</name>
    <dbReference type="NCBI Taxonomy" id="80249"/>
    <lineage>
        <taxon>Eukaryota</taxon>
        <taxon>Metazoa</taxon>
        <taxon>Ecdysozoa</taxon>
        <taxon>Arthropoda</taxon>
        <taxon>Hexapoda</taxon>
        <taxon>Insecta</taxon>
        <taxon>Pterygota</taxon>
        <taxon>Neoptera</taxon>
        <taxon>Endopterygota</taxon>
        <taxon>Coleoptera</taxon>
        <taxon>Polyphaga</taxon>
        <taxon>Cucujiformia</taxon>
        <taxon>Chrysomeloidea</taxon>
        <taxon>Chrysomelidae</taxon>
        <taxon>Chrysomelinae</taxon>
        <taxon>Chrysomelini</taxon>
        <taxon>Phaedon</taxon>
    </lineage>
</organism>
<evidence type="ECO:0000256" key="3">
    <source>
        <dbReference type="ARBA" id="ARBA00037926"/>
    </source>
</evidence>
<feature type="domain" description="N-acetyltransferase" evidence="14">
    <location>
        <begin position="8"/>
        <end position="204"/>
    </location>
</feature>
<comment type="catalytic activity">
    <reaction evidence="8">
        <text>serotonin + (5Z,8Z,11Z,14Z)-eicosatetraenoyl-CoA = N-[(5Z,8Z,11Z,14Z)-eicosatetraenoyl]-serotonin + CoA + H(+)</text>
        <dbReference type="Rhea" id="RHEA:51396"/>
        <dbReference type="ChEBI" id="CHEBI:15378"/>
        <dbReference type="ChEBI" id="CHEBI:57287"/>
        <dbReference type="ChEBI" id="CHEBI:57368"/>
        <dbReference type="ChEBI" id="CHEBI:132255"/>
        <dbReference type="ChEBI" id="CHEBI:350546"/>
    </reaction>
    <physiologicalReaction direction="left-to-right" evidence="8">
        <dbReference type="Rhea" id="RHEA:51397"/>
    </physiologicalReaction>
</comment>
<dbReference type="Proteomes" id="UP001153737">
    <property type="component" value="Chromosome 5"/>
</dbReference>
<dbReference type="EMBL" id="OU896711">
    <property type="protein sequence ID" value="CAH1169604.1"/>
    <property type="molecule type" value="Genomic_DNA"/>
</dbReference>
<reference evidence="15" key="2">
    <citation type="submission" date="2022-10" db="EMBL/GenBank/DDBJ databases">
        <authorList>
            <consortium name="ENA_rothamsted_submissions"/>
            <consortium name="culmorum"/>
            <person name="King R."/>
        </authorList>
    </citation>
    <scope>NUCLEOTIDE SEQUENCE</scope>
</reference>
<evidence type="ECO:0000256" key="2">
    <source>
        <dbReference type="ARBA" id="ARBA00023315"/>
    </source>
</evidence>
<dbReference type="SUPFAM" id="SSF55729">
    <property type="entry name" value="Acyl-CoA N-acyltransferases (Nat)"/>
    <property type="match status" value="1"/>
</dbReference>
<evidence type="ECO:0000256" key="5">
    <source>
        <dbReference type="ARBA" id="ARBA00039114"/>
    </source>
</evidence>
<dbReference type="AlphaFoldDB" id="A0A9P0GRH6"/>
<dbReference type="PANTHER" id="PTHR20905:SF1">
    <property type="entry name" value="AT07410P-RELATED"/>
    <property type="match status" value="1"/>
</dbReference>
<protein>
    <recommendedName>
        <fullName evidence="5">aralkylamine N-acetyltransferase</fullName>
        <ecNumber evidence="5">2.3.1.87</ecNumber>
    </recommendedName>
</protein>
<dbReference type="PROSITE" id="PS51186">
    <property type="entry name" value="GNAT"/>
    <property type="match status" value="1"/>
</dbReference>
<comment type="catalytic activity">
    <reaction evidence="11">
        <text>serotonin + hexadecanoyl-CoA = N-hexadecanoyl-serotonin + CoA + H(+)</text>
        <dbReference type="Rhea" id="RHEA:51384"/>
        <dbReference type="ChEBI" id="CHEBI:15378"/>
        <dbReference type="ChEBI" id="CHEBI:57287"/>
        <dbReference type="ChEBI" id="CHEBI:57379"/>
        <dbReference type="ChEBI" id="CHEBI:134059"/>
        <dbReference type="ChEBI" id="CHEBI:350546"/>
    </reaction>
    <physiologicalReaction direction="left-to-right" evidence="11">
        <dbReference type="Rhea" id="RHEA:51385"/>
    </physiologicalReaction>
</comment>
<comment type="catalytic activity">
    <reaction evidence="6">
        <text>dopamine + (9Z)-octadecenoyl-CoA = N-(9Z-octadecanoyl)-dopamine + CoA + H(+)</text>
        <dbReference type="Rhea" id="RHEA:51380"/>
        <dbReference type="ChEBI" id="CHEBI:15378"/>
        <dbReference type="ChEBI" id="CHEBI:31883"/>
        <dbReference type="ChEBI" id="CHEBI:57287"/>
        <dbReference type="ChEBI" id="CHEBI:57387"/>
        <dbReference type="ChEBI" id="CHEBI:59905"/>
    </reaction>
    <physiologicalReaction direction="left-to-right" evidence="6">
        <dbReference type="Rhea" id="RHEA:51381"/>
    </physiologicalReaction>
</comment>
<evidence type="ECO:0000256" key="8">
    <source>
        <dbReference type="ARBA" id="ARBA00051284"/>
    </source>
</evidence>
<name>A0A9P0GRH6_PHACE</name>
<evidence type="ECO:0000256" key="13">
    <source>
        <dbReference type="ARBA" id="ARBA00052491"/>
    </source>
</evidence>
<dbReference type="FunFam" id="3.40.630.30:FF:000046">
    <property type="entry name" value="Dopamine N-acetyltransferase"/>
    <property type="match status" value="1"/>
</dbReference>
<dbReference type="OrthoDB" id="41532at2759"/>
<evidence type="ECO:0000256" key="7">
    <source>
        <dbReference type="ARBA" id="ARBA00050849"/>
    </source>
</evidence>
<evidence type="ECO:0000259" key="14">
    <source>
        <dbReference type="PROSITE" id="PS51186"/>
    </source>
</evidence>
<dbReference type="Gene3D" id="3.40.630.30">
    <property type="match status" value="1"/>
</dbReference>
<evidence type="ECO:0000313" key="16">
    <source>
        <dbReference type="Proteomes" id="UP001153737"/>
    </source>
</evidence>
<evidence type="ECO:0000256" key="1">
    <source>
        <dbReference type="ARBA" id="ARBA00022679"/>
    </source>
</evidence>
<comment type="pathway">
    <text evidence="3">Aromatic compound metabolism; melatonin biosynthesis; melatonin from serotonin: step 1/2.</text>
</comment>
<reference evidence="15" key="1">
    <citation type="submission" date="2022-01" db="EMBL/GenBank/DDBJ databases">
        <authorList>
            <person name="King R."/>
        </authorList>
    </citation>
    <scope>NUCLEOTIDE SEQUENCE</scope>
</reference>
<keyword evidence="2" id="KW-0012">Acyltransferase</keyword>
<keyword evidence="1" id="KW-0808">Transferase</keyword>
<comment type="catalytic activity">
    <reaction evidence="10">
        <text>serotonin + (9Z)-octadecenoyl-CoA = N-(9Z-octadecenoyl)-serotonin + CoA + H(+)</text>
        <dbReference type="Rhea" id="RHEA:51392"/>
        <dbReference type="ChEBI" id="CHEBI:15378"/>
        <dbReference type="ChEBI" id="CHEBI:57287"/>
        <dbReference type="ChEBI" id="CHEBI:57387"/>
        <dbReference type="ChEBI" id="CHEBI:134064"/>
        <dbReference type="ChEBI" id="CHEBI:350546"/>
    </reaction>
    <physiologicalReaction direction="left-to-right" evidence="10">
        <dbReference type="Rhea" id="RHEA:51393"/>
    </physiologicalReaction>
</comment>
<dbReference type="PANTHER" id="PTHR20905">
    <property type="entry name" value="N-ACETYLTRANSFERASE-RELATED"/>
    <property type="match status" value="1"/>
</dbReference>
<proteinExistence type="inferred from homology"/>
<evidence type="ECO:0000256" key="9">
    <source>
        <dbReference type="ARBA" id="ARBA00051711"/>
    </source>
</evidence>
<comment type="catalytic activity">
    <reaction evidence="9">
        <text>dopamine + acetyl-CoA = N-acetyldopamine + CoA + H(+)</text>
        <dbReference type="Rhea" id="RHEA:51388"/>
        <dbReference type="ChEBI" id="CHEBI:15378"/>
        <dbReference type="ChEBI" id="CHEBI:57287"/>
        <dbReference type="ChEBI" id="CHEBI:57288"/>
        <dbReference type="ChEBI" id="CHEBI:59905"/>
        <dbReference type="ChEBI" id="CHEBI:125678"/>
    </reaction>
    <physiologicalReaction direction="left-to-right" evidence="9">
        <dbReference type="Rhea" id="RHEA:51389"/>
    </physiologicalReaction>
</comment>
<dbReference type="EC" id="2.3.1.87" evidence="5"/>
<evidence type="ECO:0000256" key="10">
    <source>
        <dbReference type="ARBA" id="ARBA00051823"/>
    </source>
</evidence>
<evidence type="ECO:0000256" key="4">
    <source>
        <dbReference type="ARBA" id="ARBA00038182"/>
    </source>
</evidence>
<dbReference type="InterPro" id="IPR000182">
    <property type="entry name" value="GNAT_dom"/>
</dbReference>
<comment type="similarity">
    <text evidence="4">Belongs to the acetyltransferase family. AANAT subfamily.</text>
</comment>
<dbReference type="GO" id="GO:0004059">
    <property type="term" value="F:aralkylamine N-acetyltransferase activity"/>
    <property type="evidence" value="ECO:0007669"/>
    <property type="project" value="UniProtKB-EC"/>
</dbReference>